<dbReference type="AlphaFoldDB" id="A0A8B7PHB1"/>
<dbReference type="OrthoDB" id="10579166at2759"/>
<evidence type="ECO:0000256" key="1">
    <source>
        <dbReference type="SAM" id="Phobius"/>
    </source>
</evidence>
<accession>A0A8B7PHB1</accession>
<dbReference type="GeneID" id="108681079"/>
<gene>
    <name evidence="3" type="primary">LOC108681079</name>
</gene>
<reference evidence="3" key="1">
    <citation type="submission" date="2025-08" db="UniProtKB">
        <authorList>
            <consortium name="RefSeq"/>
        </authorList>
    </citation>
    <scope>IDENTIFICATION</scope>
    <source>
        <tissue evidence="3">Whole organism</tissue>
    </source>
</reference>
<keyword evidence="1" id="KW-0812">Transmembrane</keyword>
<keyword evidence="1" id="KW-1133">Transmembrane helix</keyword>
<dbReference type="KEGG" id="hazt:108681079"/>
<proteinExistence type="predicted"/>
<evidence type="ECO:0000313" key="2">
    <source>
        <dbReference type="Proteomes" id="UP000694843"/>
    </source>
</evidence>
<name>A0A8B7PHB1_HYAAZ</name>
<keyword evidence="1" id="KW-0472">Membrane</keyword>
<feature type="transmembrane region" description="Helical" evidence="1">
    <location>
        <begin position="268"/>
        <end position="291"/>
    </location>
</feature>
<keyword evidence="2" id="KW-1185">Reference proteome</keyword>
<dbReference type="RefSeq" id="XP_018025548.2">
    <property type="nucleotide sequence ID" value="XM_018170059.2"/>
</dbReference>
<sequence>MEDIRGKKWPNVAAIGPANDCSVAIKNITSDLYGNMTCHASDGNATVLLATVNLSVIKPPRLVEAENVSFGEVVATMHVDASVLVSSSYPTVMACAAADPAAALTWMLDHRNINQHARQRNHAAGVKSVLRHQFKKEDEQRSLQCCLSSCFKIFCASATVRSLHSARGFTSEYPHDGGVLVRFFSNPEPTALLWGFSPSCDMPPENLDPSGDPNITSTLTHDSGSAYVARLVVPNPPEGEKLLLTVTNSEGNSTHCTTYLPTGLGSGAIIGISVAAATTAVLVALALFIFLRTRVAGRST</sequence>
<organism evidence="2 3">
    <name type="scientific">Hyalella azteca</name>
    <name type="common">Amphipod</name>
    <dbReference type="NCBI Taxonomy" id="294128"/>
    <lineage>
        <taxon>Eukaryota</taxon>
        <taxon>Metazoa</taxon>
        <taxon>Ecdysozoa</taxon>
        <taxon>Arthropoda</taxon>
        <taxon>Crustacea</taxon>
        <taxon>Multicrustacea</taxon>
        <taxon>Malacostraca</taxon>
        <taxon>Eumalacostraca</taxon>
        <taxon>Peracarida</taxon>
        <taxon>Amphipoda</taxon>
        <taxon>Senticaudata</taxon>
        <taxon>Talitrida</taxon>
        <taxon>Talitroidea</taxon>
        <taxon>Hyalellidae</taxon>
        <taxon>Hyalella</taxon>
    </lineage>
</organism>
<dbReference type="Proteomes" id="UP000694843">
    <property type="component" value="Unplaced"/>
</dbReference>
<protein>
    <submittedName>
        <fullName evidence="3">Uncharacterized protein LOC108681079</fullName>
    </submittedName>
</protein>
<evidence type="ECO:0000313" key="3">
    <source>
        <dbReference type="RefSeq" id="XP_018025548.2"/>
    </source>
</evidence>